<keyword evidence="2" id="KW-0812">Transmembrane</keyword>
<keyword evidence="4" id="KW-1185">Reference proteome</keyword>
<keyword evidence="2" id="KW-0472">Membrane</keyword>
<accession>A0A378LUJ2</accession>
<gene>
    <name evidence="3" type="ORF">NCTC11532_01678</name>
</gene>
<dbReference type="EMBL" id="UGPB01000001">
    <property type="protein sequence ID" value="STY29492.1"/>
    <property type="molecule type" value="Genomic_DNA"/>
</dbReference>
<evidence type="ECO:0008006" key="5">
    <source>
        <dbReference type="Google" id="ProtNLM"/>
    </source>
</evidence>
<feature type="compositionally biased region" description="Basic and acidic residues" evidence="1">
    <location>
        <begin position="140"/>
        <end position="149"/>
    </location>
</feature>
<name>A0A378LUJ2_9GAMM</name>
<feature type="region of interest" description="Disordered" evidence="1">
    <location>
        <begin position="131"/>
        <end position="157"/>
    </location>
</feature>
<protein>
    <recommendedName>
        <fullName evidence="5">Transmembrane protein</fullName>
    </recommendedName>
</protein>
<keyword evidence="2" id="KW-1133">Transmembrane helix</keyword>
<organism evidence="3 4">
    <name type="scientific">Legionella wadsworthii</name>
    <dbReference type="NCBI Taxonomy" id="28088"/>
    <lineage>
        <taxon>Bacteria</taxon>
        <taxon>Pseudomonadati</taxon>
        <taxon>Pseudomonadota</taxon>
        <taxon>Gammaproteobacteria</taxon>
        <taxon>Legionellales</taxon>
        <taxon>Legionellaceae</taxon>
        <taxon>Legionella</taxon>
    </lineage>
</organism>
<feature type="transmembrane region" description="Helical" evidence="2">
    <location>
        <begin position="57"/>
        <end position="80"/>
    </location>
</feature>
<evidence type="ECO:0000256" key="1">
    <source>
        <dbReference type="SAM" id="MobiDB-lite"/>
    </source>
</evidence>
<feature type="transmembrane region" description="Helical" evidence="2">
    <location>
        <begin position="12"/>
        <end position="37"/>
    </location>
</feature>
<dbReference type="OrthoDB" id="5654293at2"/>
<dbReference type="AlphaFoldDB" id="A0A378LUJ2"/>
<evidence type="ECO:0000313" key="3">
    <source>
        <dbReference type="EMBL" id="STY29492.1"/>
    </source>
</evidence>
<evidence type="ECO:0000313" key="4">
    <source>
        <dbReference type="Proteomes" id="UP000255297"/>
    </source>
</evidence>
<reference evidence="3 4" key="1">
    <citation type="submission" date="2018-06" db="EMBL/GenBank/DDBJ databases">
        <authorList>
            <consortium name="Pathogen Informatics"/>
            <person name="Doyle S."/>
        </authorList>
    </citation>
    <scope>NUCLEOTIDE SEQUENCE [LARGE SCALE GENOMIC DNA]</scope>
    <source>
        <strain evidence="3 4">NCTC11532</strain>
    </source>
</reference>
<dbReference type="STRING" id="1122170.GCA_000701265_00809"/>
<dbReference type="RefSeq" id="WP_031565450.1">
    <property type="nucleotide sequence ID" value="NZ_CAAAIS010000003.1"/>
</dbReference>
<sequence length="157" mass="17074">MTKKKEEDTNYSFLLKCMAALTAASIITAGIIIAATLKSAALATAAFTGHTLIASAFIFTPAFPIALIAIGLVFVLPFLFACNNNTSTTVTATPSYRNYDRYSFYTPPSFYYPGHYDSGSVIYTSVNHAHEHPGSSGTMHGHDTNIHEHNSHKHGHY</sequence>
<dbReference type="Proteomes" id="UP000255297">
    <property type="component" value="Unassembled WGS sequence"/>
</dbReference>
<proteinExistence type="predicted"/>
<evidence type="ECO:0000256" key="2">
    <source>
        <dbReference type="SAM" id="Phobius"/>
    </source>
</evidence>